<dbReference type="EMBL" id="JBIPKE010000019">
    <property type="protein sequence ID" value="MFH6984924.1"/>
    <property type="molecule type" value="Genomic_DNA"/>
</dbReference>
<dbReference type="RefSeq" id="WP_395418358.1">
    <property type="nucleotide sequence ID" value="NZ_JBIPKE010000019.1"/>
</dbReference>
<dbReference type="Gene3D" id="2.80.10.50">
    <property type="match status" value="1"/>
</dbReference>
<evidence type="ECO:0000313" key="4">
    <source>
        <dbReference type="Proteomes" id="UP001610063"/>
    </source>
</evidence>
<reference evidence="3 4" key="1">
    <citation type="journal article" date="2013" name="Int. J. Syst. Evol. Microbiol.">
        <title>Marinoscillum luteum sp. nov., isolated from marine sediment.</title>
        <authorList>
            <person name="Cha I.T."/>
            <person name="Park S.J."/>
            <person name="Kim S.J."/>
            <person name="Kim J.G."/>
            <person name="Jung M.Y."/>
            <person name="Shin K.S."/>
            <person name="Kwon K.K."/>
            <person name="Yang S.H."/>
            <person name="Seo Y.S."/>
            <person name="Rhee S.K."/>
        </authorList>
    </citation>
    <scope>NUCLEOTIDE SEQUENCE [LARGE SCALE GENOMIC DNA]</scope>
    <source>
        <strain evidence="3 4">KCTC 23939</strain>
    </source>
</reference>
<dbReference type="InterPro" id="IPR026444">
    <property type="entry name" value="Secre_tail"/>
</dbReference>
<organism evidence="3 4">
    <name type="scientific">Marinoscillum luteum</name>
    <dbReference type="NCBI Taxonomy" id="861051"/>
    <lineage>
        <taxon>Bacteria</taxon>
        <taxon>Pseudomonadati</taxon>
        <taxon>Bacteroidota</taxon>
        <taxon>Cytophagia</taxon>
        <taxon>Cytophagales</taxon>
        <taxon>Reichenbachiellaceae</taxon>
        <taxon>Marinoscillum</taxon>
    </lineage>
</organism>
<evidence type="ECO:0000313" key="3">
    <source>
        <dbReference type="EMBL" id="MFH6984924.1"/>
    </source>
</evidence>
<dbReference type="Gene3D" id="2.115.10.20">
    <property type="entry name" value="Glycosyl hydrolase domain, family 43"/>
    <property type="match status" value="1"/>
</dbReference>
<proteinExistence type="predicted"/>
<dbReference type="InterPro" id="IPR023296">
    <property type="entry name" value="Glyco_hydro_beta-prop_sf"/>
</dbReference>
<name>A0ABW7NDT3_9BACT</name>
<accession>A0ABW7NDT3</accession>
<feature type="domain" description="Secretion system C-terminal sorting" evidence="2">
    <location>
        <begin position="464"/>
        <end position="536"/>
    </location>
</feature>
<dbReference type="SUPFAM" id="SSF110221">
    <property type="entry name" value="AbfB domain"/>
    <property type="match status" value="1"/>
</dbReference>
<dbReference type="CDD" id="cd23399">
    <property type="entry name" value="beta-trefoil_ABD_ABFB"/>
    <property type="match status" value="1"/>
</dbReference>
<dbReference type="Pfam" id="PF18962">
    <property type="entry name" value="Por_Secre_tail"/>
    <property type="match status" value="1"/>
</dbReference>
<keyword evidence="4" id="KW-1185">Reference proteome</keyword>
<dbReference type="Proteomes" id="UP001610063">
    <property type="component" value="Unassembled WGS sequence"/>
</dbReference>
<dbReference type="NCBIfam" id="TIGR04183">
    <property type="entry name" value="Por_Secre_tail"/>
    <property type="match status" value="1"/>
</dbReference>
<gene>
    <name evidence="3" type="ORF">ACHKAR_15825</name>
</gene>
<evidence type="ECO:0000259" key="1">
    <source>
        <dbReference type="Pfam" id="PF05270"/>
    </source>
</evidence>
<dbReference type="SUPFAM" id="SSF75005">
    <property type="entry name" value="Arabinanase/levansucrase/invertase"/>
    <property type="match status" value="1"/>
</dbReference>
<sequence length="546" mass="59813">MKLKKLQIRIIVIMMIVMGAFGADLHAQTTRFESHNFPGNYIRHAYSRGRIDANVNPIQDSEFRIVPGLANGAAISLESVNFPESFLRHKNGEIWLEPNDGSGIFHQDATWWMRSGLAGGGVSFESYNFGGNYIRHRNGLLYSESPGGLPADATFHERPVGGGAMVDAFEGADPEITNFDGNYRIYVTNQGGVIRCMRPYDNNNLKGSWYATTAFRMPPHLINGWAPAVVKVGSEYRMYFNAIDTRGPDDNNIYVAFSNNPNSGFANEVEVVHDGAGGCTDVIDAGIDGNIIYYGGSVGGGAFMADLTNNGRSSANHRMVNGLTNYSEAPFVGYVTGVGKVMLYARGFYYNDSYGTNWATGDGQNWTYQGQVNFPNADQYLFRLGHASTVNNYIAVNSNRAGTPVRRIAIGQLSLQGGYLEGNRVSGNPDTDTEGMVLTVVLEDLTDVNVVADFGEMKPNDFKIYPNPVEGNEFFIAFNAREVATSAQIDIYDLSGALVLQVIKENVEMGVNSYQLDRSGLRAGQYMLRVTNDRGQLLGGDTFIVK</sequence>
<dbReference type="Pfam" id="PF05270">
    <property type="entry name" value="AbfB"/>
    <property type="match status" value="1"/>
</dbReference>
<feature type="domain" description="Alpha-L-arabinofuranosidase B arabinose-binding" evidence="1">
    <location>
        <begin position="31"/>
        <end position="155"/>
    </location>
</feature>
<evidence type="ECO:0000259" key="2">
    <source>
        <dbReference type="Pfam" id="PF18962"/>
    </source>
</evidence>
<dbReference type="InterPro" id="IPR036195">
    <property type="entry name" value="AbfB_ABD_sf"/>
</dbReference>
<protein>
    <submittedName>
        <fullName evidence="3">AbfB domain-containing protein</fullName>
    </submittedName>
</protein>
<dbReference type="InterPro" id="IPR007934">
    <property type="entry name" value="AbfB_ABD"/>
</dbReference>
<comment type="caution">
    <text evidence="3">The sequence shown here is derived from an EMBL/GenBank/DDBJ whole genome shotgun (WGS) entry which is preliminary data.</text>
</comment>